<gene>
    <name evidence="8" type="ORF">E0W69_007980</name>
</gene>
<comment type="subcellular location">
    <subcellularLocation>
        <location evidence="1">Membrane</location>
        <topology evidence="1">Multi-pass membrane protein</topology>
    </subcellularLocation>
</comment>
<feature type="transmembrane region" description="Helical" evidence="7">
    <location>
        <begin position="13"/>
        <end position="32"/>
    </location>
</feature>
<evidence type="ECO:0000256" key="5">
    <source>
        <dbReference type="ARBA" id="ARBA00023136"/>
    </source>
</evidence>
<feature type="transmembrane region" description="Helical" evidence="7">
    <location>
        <begin position="504"/>
        <end position="523"/>
    </location>
</feature>
<sequence>MSHLLSKFQTVDYIIVVVYLVLLLVIGYRASFGKKNKNENLFLAGKSLNWYKIGFNMWGTNVGPSMLLAFASIGYSTGIVAGNFEWYAFVFLMLLALVFAPRYLASNVTTMPEFMGKKYGEKTRNILAWYAMVKMLISWLSLGLFAGGFLVRQILGIPMWQSVIVLVLFAGLFTMAGGLKAIARVNVFQMILLIGVSLILCVIGLNKVGGWNNLFAQTPSSYWHLLKPASDPNYPWYAIFLGYPVSAIAFFCTDQAMVQSVLGARNLKQGQLGVNFIGWLKILSVPLFILPGVICSILYPHLNSADEAYMTMVTNLFPAGLNGLVLVVLIAVLVGTIGSSLNALSTVFTTDIYVKKINPNATTEQIIKVGRRTVLAGCVFAILVALAIDSIKGLKLFDIFQAVLGFIAPPLTVVFLLAVFWKKTTKKAVDFTLSWGSFISLGIGIIYLWVLPARKYHFWPHYLLLSFCIFILLITIALAISIWDKQPITSTEDANVHIAKPNNIVKWMWGLLSVVMILLYILFR</sequence>
<feature type="transmembrane region" description="Helical" evidence="7">
    <location>
        <begin position="433"/>
        <end position="450"/>
    </location>
</feature>
<dbReference type="Pfam" id="PF00474">
    <property type="entry name" value="SSF"/>
    <property type="match status" value="1"/>
</dbReference>
<dbReference type="RefSeq" id="WP_131329527.1">
    <property type="nucleotide sequence ID" value="NZ_CP044016.1"/>
</dbReference>
<dbReference type="KEGG" id="arac:E0W69_007980"/>
<keyword evidence="5 7" id="KW-0472">Membrane</keyword>
<feature type="transmembrane region" description="Helical" evidence="7">
    <location>
        <begin position="274"/>
        <end position="299"/>
    </location>
</feature>
<dbReference type="InterPro" id="IPR001734">
    <property type="entry name" value="Na/solute_symporter"/>
</dbReference>
<name>A0A5P2G394_9BACT</name>
<keyword evidence="9" id="KW-1185">Reference proteome</keyword>
<proteinExistence type="inferred from homology"/>
<feature type="transmembrane region" description="Helical" evidence="7">
    <location>
        <begin position="234"/>
        <end position="253"/>
    </location>
</feature>
<reference evidence="8 9" key="1">
    <citation type="submission" date="2019-09" db="EMBL/GenBank/DDBJ databases">
        <title>Complete genome sequence of Arachidicoccus sp. B3-10 isolated from apple orchard soil.</title>
        <authorList>
            <person name="Kim H.S."/>
            <person name="Han K.-I."/>
            <person name="Suh M.K."/>
            <person name="Lee K.C."/>
            <person name="Eom M.K."/>
            <person name="Kim J.-S."/>
            <person name="Kang S.W."/>
            <person name="Sin Y."/>
            <person name="Lee J.-S."/>
        </authorList>
    </citation>
    <scope>NUCLEOTIDE SEQUENCE [LARGE SCALE GENOMIC DNA]</scope>
    <source>
        <strain evidence="8 9">B3-10</strain>
    </source>
</reference>
<evidence type="ECO:0000313" key="9">
    <source>
        <dbReference type="Proteomes" id="UP000292424"/>
    </source>
</evidence>
<keyword evidence="3 7" id="KW-0812">Transmembrane</keyword>
<evidence type="ECO:0000256" key="1">
    <source>
        <dbReference type="ARBA" id="ARBA00004141"/>
    </source>
</evidence>
<organism evidence="8 9">
    <name type="scientific">Rhizosphaericola mali</name>
    <dbReference type="NCBI Taxonomy" id="2545455"/>
    <lineage>
        <taxon>Bacteria</taxon>
        <taxon>Pseudomonadati</taxon>
        <taxon>Bacteroidota</taxon>
        <taxon>Chitinophagia</taxon>
        <taxon>Chitinophagales</taxon>
        <taxon>Chitinophagaceae</taxon>
        <taxon>Rhizosphaericola</taxon>
    </lineage>
</organism>
<feature type="transmembrane region" description="Helical" evidence="7">
    <location>
        <begin position="400"/>
        <end position="421"/>
    </location>
</feature>
<accession>A0A5P2G394</accession>
<dbReference type="Gene3D" id="1.20.1730.10">
    <property type="entry name" value="Sodium/glucose cotransporter"/>
    <property type="match status" value="1"/>
</dbReference>
<feature type="transmembrane region" description="Helical" evidence="7">
    <location>
        <begin position="369"/>
        <end position="388"/>
    </location>
</feature>
<feature type="transmembrane region" description="Helical" evidence="7">
    <location>
        <begin position="462"/>
        <end position="483"/>
    </location>
</feature>
<feature type="transmembrane region" description="Helical" evidence="7">
    <location>
        <begin position="319"/>
        <end position="348"/>
    </location>
</feature>
<dbReference type="PANTHER" id="PTHR11819:SF195">
    <property type="entry name" value="SODIUM_GLUCOSE COTRANSPORTER 4"/>
    <property type="match status" value="1"/>
</dbReference>
<keyword evidence="4 7" id="KW-1133">Transmembrane helix</keyword>
<evidence type="ECO:0000256" key="7">
    <source>
        <dbReference type="SAM" id="Phobius"/>
    </source>
</evidence>
<evidence type="ECO:0000256" key="4">
    <source>
        <dbReference type="ARBA" id="ARBA00022989"/>
    </source>
</evidence>
<feature type="transmembrane region" description="Helical" evidence="7">
    <location>
        <begin position="126"/>
        <end position="151"/>
    </location>
</feature>
<dbReference type="PROSITE" id="PS50283">
    <property type="entry name" value="NA_SOLUT_SYMP_3"/>
    <property type="match status" value="1"/>
</dbReference>
<dbReference type="NCBIfam" id="TIGR00813">
    <property type="entry name" value="sss"/>
    <property type="match status" value="1"/>
</dbReference>
<dbReference type="GO" id="GO:0005412">
    <property type="term" value="F:D-glucose:sodium symporter activity"/>
    <property type="evidence" value="ECO:0007669"/>
    <property type="project" value="TreeGrafter"/>
</dbReference>
<dbReference type="Proteomes" id="UP000292424">
    <property type="component" value="Chromosome"/>
</dbReference>
<evidence type="ECO:0000256" key="2">
    <source>
        <dbReference type="ARBA" id="ARBA00006434"/>
    </source>
</evidence>
<evidence type="ECO:0000313" key="8">
    <source>
        <dbReference type="EMBL" id="QES88599.1"/>
    </source>
</evidence>
<dbReference type="OrthoDB" id="9814523at2"/>
<feature type="transmembrane region" description="Helical" evidence="7">
    <location>
        <begin position="157"/>
        <end position="179"/>
    </location>
</feature>
<feature type="transmembrane region" description="Helical" evidence="7">
    <location>
        <begin position="191"/>
        <end position="214"/>
    </location>
</feature>
<feature type="transmembrane region" description="Helical" evidence="7">
    <location>
        <begin position="86"/>
        <end position="105"/>
    </location>
</feature>
<dbReference type="InterPro" id="IPR038377">
    <property type="entry name" value="Na/Glc_symporter_sf"/>
</dbReference>
<protein>
    <submittedName>
        <fullName evidence="8">Sodium/solute symporter</fullName>
    </submittedName>
</protein>
<evidence type="ECO:0000256" key="6">
    <source>
        <dbReference type="RuleBase" id="RU362091"/>
    </source>
</evidence>
<dbReference type="PANTHER" id="PTHR11819">
    <property type="entry name" value="SOLUTE CARRIER FAMILY 5"/>
    <property type="match status" value="1"/>
</dbReference>
<evidence type="ECO:0000256" key="3">
    <source>
        <dbReference type="ARBA" id="ARBA00022692"/>
    </source>
</evidence>
<comment type="similarity">
    <text evidence="2 6">Belongs to the sodium:solute symporter (SSF) (TC 2.A.21) family.</text>
</comment>
<feature type="transmembrane region" description="Helical" evidence="7">
    <location>
        <begin position="53"/>
        <end position="74"/>
    </location>
</feature>
<dbReference type="EMBL" id="CP044016">
    <property type="protein sequence ID" value="QES88599.1"/>
    <property type="molecule type" value="Genomic_DNA"/>
</dbReference>
<dbReference type="AlphaFoldDB" id="A0A5P2G394"/>
<dbReference type="GO" id="GO:0005886">
    <property type="term" value="C:plasma membrane"/>
    <property type="evidence" value="ECO:0007669"/>
    <property type="project" value="TreeGrafter"/>
</dbReference>